<evidence type="ECO:0000313" key="1">
    <source>
        <dbReference type="EMBL" id="RDC43399.1"/>
    </source>
</evidence>
<organism evidence="1 2">
    <name type="scientific">Adlercreutzia equolifaciens subsp. celatus</name>
    <dbReference type="NCBI Taxonomy" id="394340"/>
    <lineage>
        <taxon>Bacteria</taxon>
        <taxon>Bacillati</taxon>
        <taxon>Actinomycetota</taxon>
        <taxon>Coriobacteriia</taxon>
        <taxon>Eggerthellales</taxon>
        <taxon>Eggerthellaceae</taxon>
        <taxon>Adlercreutzia</taxon>
    </lineage>
</organism>
<sequence length="135" mass="14915">MSERTIRIPLSDEIDASAAEDLNTLKKDLATMGVRLTIPDALPGGALVFEYDDEAHKRNAGRKRKTIPADSELSEMTQAQMDEWLLDAPIAEIQKTLDVGRATAYRRVREARSRVVYAVVSLADIDDNQEGGKDA</sequence>
<evidence type="ECO:0000313" key="2">
    <source>
        <dbReference type="Proteomes" id="UP000253805"/>
    </source>
</evidence>
<dbReference type="EMBL" id="PPUT01000020">
    <property type="protein sequence ID" value="RDC43399.1"/>
    <property type="molecule type" value="Genomic_DNA"/>
</dbReference>
<proteinExistence type="predicted"/>
<dbReference type="AlphaFoldDB" id="A0A369P0J1"/>
<gene>
    <name evidence="1" type="ORF">C1850_08160</name>
</gene>
<accession>A0A369P0J1</accession>
<dbReference type="Proteomes" id="UP000253805">
    <property type="component" value="Unassembled WGS sequence"/>
</dbReference>
<protein>
    <submittedName>
        <fullName evidence="1">Uncharacterized protein</fullName>
    </submittedName>
</protein>
<dbReference type="RefSeq" id="WP_114549302.1">
    <property type="nucleotide sequence ID" value="NZ_PPUT01000020.1"/>
</dbReference>
<comment type="caution">
    <text evidence="1">The sequence shown here is derived from an EMBL/GenBank/DDBJ whole genome shotgun (WGS) entry which is preliminary data.</text>
</comment>
<reference evidence="1 2" key="1">
    <citation type="journal article" date="2018" name="Elife">
        <title>Discovery and characterization of a prevalent human gut bacterial enzyme sufficient for the inactivation of a family of plant toxins.</title>
        <authorList>
            <person name="Koppel N."/>
            <person name="Bisanz J.E."/>
            <person name="Pandelia M.E."/>
            <person name="Turnbaugh P.J."/>
            <person name="Balskus E.P."/>
        </authorList>
    </citation>
    <scope>NUCLEOTIDE SEQUENCE [LARGE SCALE GENOMIC DNA]</scope>
    <source>
        <strain evidence="1 2">OB21 GAM 11</strain>
    </source>
</reference>
<name>A0A369P0J1_9ACTN</name>